<dbReference type="EMBL" id="CDHN01000005">
    <property type="protein sequence ID" value="CEJ93165.1"/>
    <property type="molecule type" value="Genomic_DNA"/>
</dbReference>
<proteinExistence type="predicted"/>
<dbReference type="Pfam" id="PF00293">
    <property type="entry name" value="NUDIX"/>
    <property type="match status" value="1"/>
</dbReference>
<dbReference type="CDD" id="cd02883">
    <property type="entry name" value="NUDIX_Hydrolase"/>
    <property type="match status" value="1"/>
</dbReference>
<evidence type="ECO:0000313" key="3">
    <source>
        <dbReference type="Proteomes" id="UP000039046"/>
    </source>
</evidence>
<dbReference type="PANTHER" id="PTHR43736">
    <property type="entry name" value="ADP-RIBOSE PYROPHOSPHATASE"/>
    <property type="match status" value="1"/>
</dbReference>
<sequence>MTSPPSFTYDACLEEFNVPYKQWLATKDKTWNGIASGAIIFQEDRVLLVQRAPDDSMPNLWEIPGGAVDPEDASILAGCVREVFEETGLRVKHIRRLVTEGADGPEWTVFTNRTGKRFFVKFTFEVDVEEGADVVLDPVEHQSWVFATKDEVEKQAVGELRIPLATPYVRRLVVEGFRLRDEAGSA</sequence>
<protein>
    <recommendedName>
        <fullName evidence="1">Nudix hydrolase domain-containing protein</fullName>
    </recommendedName>
</protein>
<dbReference type="OrthoDB" id="276276at2759"/>
<dbReference type="AlphaFoldDB" id="A0A0A1TNW0"/>
<dbReference type="InterPro" id="IPR015797">
    <property type="entry name" value="NUDIX_hydrolase-like_dom_sf"/>
</dbReference>
<dbReference type="Gene3D" id="3.90.79.10">
    <property type="entry name" value="Nucleoside Triphosphate Pyrophosphohydrolase"/>
    <property type="match status" value="1"/>
</dbReference>
<organism evidence="2 3">
    <name type="scientific">[Torrubiella] hemipterigena</name>
    <dbReference type="NCBI Taxonomy" id="1531966"/>
    <lineage>
        <taxon>Eukaryota</taxon>
        <taxon>Fungi</taxon>
        <taxon>Dikarya</taxon>
        <taxon>Ascomycota</taxon>
        <taxon>Pezizomycotina</taxon>
        <taxon>Sordariomycetes</taxon>
        <taxon>Hypocreomycetidae</taxon>
        <taxon>Hypocreales</taxon>
        <taxon>Clavicipitaceae</taxon>
        <taxon>Clavicipitaceae incertae sedis</taxon>
        <taxon>'Torrubiella' clade</taxon>
    </lineage>
</organism>
<accession>A0A0A1TNW0</accession>
<reference evidence="2 3" key="1">
    <citation type="journal article" date="2015" name="Genome Announc.">
        <title>Draft Genome Sequence and Gene Annotation of the Entomopathogenic Fungus Verticillium hemipterigenum.</title>
        <authorList>
            <person name="Horn F."/>
            <person name="Habel A."/>
            <person name="Scharf D.H."/>
            <person name="Dworschak J."/>
            <person name="Brakhage A.A."/>
            <person name="Guthke R."/>
            <person name="Hertweck C."/>
            <person name="Linde J."/>
        </authorList>
    </citation>
    <scope>NUCLEOTIDE SEQUENCE [LARGE SCALE GENOMIC DNA]</scope>
</reference>
<feature type="domain" description="Nudix hydrolase" evidence="1">
    <location>
        <begin position="31"/>
        <end position="173"/>
    </location>
</feature>
<dbReference type="InterPro" id="IPR000086">
    <property type="entry name" value="NUDIX_hydrolase_dom"/>
</dbReference>
<evidence type="ECO:0000259" key="1">
    <source>
        <dbReference type="PROSITE" id="PS51462"/>
    </source>
</evidence>
<dbReference type="PROSITE" id="PS51462">
    <property type="entry name" value="NUDIX"/>
    <property type="match status" value="1"/>
</dbReference>
<dbReference type="PANTHER" id="PTHR43736:SF1">
    <property type="entry name" value="DIHYDRONEOPTERIN TRIPHOSPHATE DIPHOSPHATASE"/>
    <property type="match status" value="1"/>
</dbReference>
<keyword evidence="3" id="KW-1185">Reference proteome</keyword>
<dbReference type="HOGENOM" id="CLU_067850_0_0_1"/>
<gene>
    <name evidence="2" type="ORF">VHEMI08774</name>
</gene>
<name>A0A0A1TNW0_9HYPO</name>
<evidence type="ECO:0000313" key="2">
    <source>
        <dbReference type="EMBL" id="CEJ93165.1"/>
    </source>
</evidence>
<dbReference type="SUPFAM" id="SSF55811">
    <property type="entry name" value="Nudix"/>
    <property type="match status" value="1"/>
</dbReference>
<dbReference type="Proteomes" id="UP000039046">
    <property type="component" value="Unassembled WGS sequence"/>
</dbReference>